<dbReference type="Gene3D" id="1.10.10.60">
    <property type="entry name" value="Homeodomain-like"/>
    <property type="match status" value="1"/>
</dbReference>
<dbReference type="EMBL" id="DRDR01000115">
    <property type="protein sequence ID" value="HDL60351.1"/>
    <property type="molecule type" value="Genomic_DNA"/>
</dbReference>
<accession>A0A7V0LUR3</accession>
<dbReference type="InterPro" id="IPR002197">
    <property type="entry name" value="HTH_Fis"/>
</dbReference>
<evidence type="ECO:0000313" key="2">
    <source>
        <dbReference type="EMBL" id="HDL60351.1"/>
    </source>
</evidence>
<proteinExistence type="predicted"/>
<protein>
    <submittedName>
        <fullName evidence="2">Sigma-54-dependent Fis family transcriptional regulator</fullName>
    </submittedName>
</protein>
<dbReference type="Pfam" id="PF02954">
    <property type="entry name" value="HTH_8"/>
    <property type="match status" value="1"/>
</dbReference>
<name>A0A7V0LUR3_UNCW3</name>
<comment type="caution">
    <text evidence="2">The sequence shown here is derived from an EMBL/GenBank/DDBJ whole genome shotgun (WGS) entry which is preliminary data.</text>
</comment>
<evidence type="ECO:0000259" key="1">
    <source>
        <dbReference type="Pfam" id="PF02954"/>
    </source>
</evidence>
<organism evidence="2">
    <name type="scientific">candidate division WOR-3 bacterium</name>
    <dbReference type="NCBI Taxonomy" id="2052148"/>
    <lineage>
        <taxon>Bacteria</taxon>
        <taxon>Bacteria division WOR-3</taxon>
    </lineage>
</organism>
<dbReference type="Proteomes" id="UP000886381">
    <property type="component" value="Unassembled WGS sequence"/>
</dbReference>
<dbReference type="AlphaFoldDB" id="A0A7V0LUR3"/>
<dbReference type="PRINTS" id="PR01590">
    <property type="entry name" value="HTHFIS"/>
</dbReference>
<dbReference type="GO" id="GO:0043565">
    <property type="term" value="F:sequence-specific DNA binding"/>
    <property type="evidence" value="ECO:0007669"/>
    <property type="project" value="InterPro"/>
</dbReference>
<feature type="domain" description="DNA binding HTH" evidence="1">
    <location>
        <begin position="18"/>
        <end position="58"/>
    </location>
</feature>
<sequence>VKMYLEFNSEISPYHEALERFEREYILKVLEMNRWNISKSARFMGISRRWLQEKIKRYGLK</sequence>
<gene>
    <name evidence="2" type="ORF">ENH14_02725</name>
</gene>
<feature type="non-terminal residue" evidence="2">
    <location>
        <position position="1"/>
    </location>
</feature>
<dbReference type="InterPro" id="IPR009057">
    <property type="entry name" value="Homeodomain-like_sf"/>
</dbReference>
<dbReference type="SUPFAM" id="SSF46689">
    <property type="entry name" value="Homeodomain-like"/>
    <property type="match status" value="1"/>
</dbReference>
<reference evidence="2" key="1">
    <citation type="journal article" date="2020" name="mSystems">
        <title>Genome- and Community-Level Interaction Insights into Carbon Utilization and Element Cycling Functions of Hydrothermarchaeota in Hydrothermal Sediment.</title>
        <authorList>
            <person name="Zhou Z."/>
            <person name="Liu Y."/>
            <person name="Xu W."/>
            <person name="Pan J."/>
            <person name="Luo Z.H."/>
            <person name="Li M."/>
        </authorList>
    </citation>
    <scope>NUCLEOTIDE SEQUENCE [LARGE SCALE GENOMIC DNA]</scope>
    <source>
        <strain evidence="2">HyVt-28</strain>
    </source>
</reference>